<dbReference type="AlphaFoldDB" id="A0A8J3T2R8"/>
<name>A0A8J3T2R8_9ACTN</name>
<sequence length="203" mass="22472">MSDIRRFGWLSRNDGPLHDIYGVSFIRDLSPHEVLIRLGVDTGAIEETTFDELDELVTEQALSSEGEDIGYVGAVKVDDWTVLIEPSGWRVAVDSGVLERVSRGTEVVSINRHDYASDSFVHAIDGEVIVAFDPLTPRFRSGSDSERWVTQMRDVGFDRRTFDDSIPDDRIASAFALASIITGISLSKEVLDLTLLGAAVREQ</sequence>
<protein>
    <submittedName>
        <fullName evidence="1">Uncharacterized protein</fullName>
    </submittedName>
</protein>
<dbReference type="Pfam" id="PF20062">
    <property type="entry name" value="DUF6461"/>
    <property type="match status" value="1"/>
</dbReference>
<dbReference type="EMBL" id="BOOK01000065">
    <property type="protein sequence ID" value="GII05249.1"/>
    <property type="molecule type" value="Genomic_DNA"/>
</dbReference>
<accession>A0A8J3T2R8</accession>
<gene>
    <name evidence="1" type="ORF">Pta02_72570</name>
</gene>
<evidence type="ECO:0000313" key="1">
    <source>
        <dbReference type="EMBL" id="GII05249.1"/>
    </source>
</evidence>
<evidence type="ECO:0000313" key="2">
    <source>
        <dbReference type="Proteomes" id="UP000634476"/>
    </source>
</evidence>
<reference evidence="1" key="1">
    <citation type="submission" date="2021-01" db="EMBL/GenBank/DDBJ databases">
        <title>Whole genome shotgun sequence of Planobispora takensis NBRC 109077.</title>
        <authorList>
            <person name="Komaki H."/>
            <person name="Tamura T."/>
        </authorList>
    </citation>
    <scope>NUCLEOTIDE SEQUENCE</scope>
    <source>
        <strain evidence="1">NBRC 109077</strain>
    </source>
</reference>
<organism evidence="1 2">
    <name type="scientific">Planobispora takensis</name>
    <dbReference type="NCBI Taxonomy" id="1367882"/>
    <lineage>
        <taxon>Bacteria</taxon>
        <taxon>Bacillati</taxon>
        <taxon>Actinomycetota</taxon>
        <taxon>Actinomycetes</taxon>
        <taxon>Streptosporangiales</taxon>
        <taxon>Streptosporangiaceae</taxon>
        <taxon>Planobispora</taxon>
    </lineage>
</organism>
<dbReference type="Proteomes" id="UP000634476">
    <property type="component" value="Unassembled WGS sequence"/>
</dbReference>
<dbReference type="InterPro" id="IPR045592">
    <property type="entry name" value="DUF6461"/>
</dbReference>
<keyword evidence="2" id="KW-1185">Reference proteome</keyword>
<dbReference type="RefSeq" id="WP_203879473.1">
    <property type="nucleotide sequence ID" value="NZ_BOOK01000065.1"/>
</dbReference>
<proteinExistence type="predicted"/>
<comment type="caution">
    <text evidence="1">The sequence shown here is derived from an EMBL/GenBank/DDBJ whole genome shotgun (WGS) entry which is preliminary data.</text>
</comment>